<reference evidence="3 4" key="1">
    <citation type="submission" date="2020-07" db="EMBL/GenBank/DDBJ databases">
        <title>Genomic Encyclopedia of Type Strains, Phase IV (KMG-V): Genome sequencing to study the core and pangenomes of soil and plant-associated prokaryotes.</title>
        <authorList>
            <person name="Whitman W."/>
        </authorList>
    </citation>
    <scope>NUCLEOTIDE SEQUENCE [LARGE SCALE GENOMIC DNA]</scope>
    <source>
        <strain evidence="3 4">A1</strain>
    </source>
</reference>
<dbReference type="EMBL" id="JACDUH010000002">
    <property type="protein sequence ID" value="MBA2851397.1"/>
    <property type="molecule type" value="Genomic_DNA"/>
</dbReference>
<comment type="caution">
    <text evidence="3">The sequence shown here is derived from an EMBL/GenBank/DDBJ whole genome shotgun (WGS) entry which is preliminary data.</text>
</comment>
<dbReference type="InterPro" id="IPR011674">
    <property type="entry name" value="DUF1616"/>
</dbReference>
<evidence type="ECO:0000256" key="1">
    <source>
        <dbReference type="SAM" id="Phobius"/>
    </source>
</evidence>
<name>A0A7J9NVQ7_METMI</name>
<feature type="transmembrane region" description="Helical" evidence="1">
    <location>
        <begin position="145"/>
        <end position="165"/>
    </location>
</feature>
<sequence length="323" mass="37524">MNLKKTWDLVLIIFLSITLNFFIFFSPENPLRIVLGLPFVLFFPGYVFINVLFKKENNLENIERFALSFGLSIAIVPLIGLLLNYSPYGIRIIPIMISLTLFIMLFAIIGIYNRNTVNEPWFPKINIEELKNDFEWKTSSKLDKFLTVILIISVIASVMTLGYVISAPKQNEKFTEFYLLGPEGKAYDYPTNVFTNEKNEVIIGLVNHEGKSVNYSIEVWLVNLTYDMNINQTNISNMYLMDEIPVNLDNRPVNIDENWTKQWESNYNFSIGTSGKWQQWYLLFKNTDKEEFETLKSLKPEEKIKFALNGSIQSLKLNINVND</sequence>
<gene>
    <name evidence="3" type="ORF">HNP86_001550</name>
</gene>
<evidence type="ECO:0000313" key="3">
    <source>
        <dbReference type="EMBL" id="MBA2851397.1"/>
    </source>
</evidence>
<dbReference type="RefSeq" id="WP_181501229.1">
    <property type="nucleotide sequence ID" value="NZ_JACDUH010000002.1"/>
</dbReference>
<keyword evidence="1" id="KW-0472">Membrane</keyword>
<feature type="transmembrane region" description="Helical" evidence="1">
    <location>
        <begin position="65"/>
        <end position="86"/>
    </location>
</feature>
<dbReference type="Proteomes" id="UP000564425">
    <property type="component" value="Unassembled WGS sequence"/>
</dbReference>
<protein>
    <submittedName>
        <fullName evidence="3">Putative membrane protein</fullName>
    </submittedName>
</protein>
<feature type="transmembrane region" description="Helical" evidence="1">
    <location>
        <begin position="92"/>
        <end position="112"/>
    </location>
</feature>
<dbReference type="Pfam" id="PF07760">
    <property type="entry name" value="DUF1616"/>
    <property type="match status" value="1"/>
</dbReference>
<keyword evidence="1" id="KW-1133">Transmembrane helix</keyword>
<dbReference type="InterPro" id="IPR014495">
    <property type="entry name" value="UCP018671"/>
</dbReference>
<dbReference type="AlphaFoldDB" id="A0A7J9NVQ7"/>
<feature type="transmembrane region" description="Helical" evidence="1">
    <location>
        <begin position="31"/>
        <end position="53"/>
    </location>
</feature>
<evidence type="ECO:0000313" key="4">
    <source>
        <dbReference type="Proteomes" id="UP000564425"/>
    </source>
</evidence>
<accession>A0A7J9NVQ7</accession>
<evidence type="ECO:0000259" key="2">
    <source>
        <dbReference type="Pfam" id="PF07760"/>
    </source>
</evidence>
<feature type="domain" description="DUF1616" evidence="2">
    <location>
        <begin position="10"/>
        <end position="291"/>
    </location>
</feature>
<feature type="transmembrane region" description="Helical" evidence="1">
    <location>
        <begin position="7"/>
        <end position="25"/>
    </location>
</feature>
<keyword evidence="1" id="KW-0812">Transmembrane</keyword>
<proteinExistence type="predicted"/>
<dbReference type="PIRSF" id="PIRSF018671">
    <property type="entry name" value="UCP018671"/>
    <property type="match status" value="1"/>
</dbReference>
<organism evidence="3 4">
    <name type="scientific">Methanococcus maripaludis</name>
    <name type="common">Methanococcus deltae</name>
    <dbReference type="NCBI Taxonomy" id="39152"/>
    <lineage>
        <taxon>Archaea</taxon>
        <taxon>Methanobacteriati</taxon>
        <taxon>Methanobacteriota</taxon>
        <taxon>Methanomada group</taxon>
        <taxon>Methanococci</taxon>
        <taxon>Methanococcales</taxon>
        <taxon>Methanococcaceae</taxon>
        <taxon>Methanococcus</taxon>
    </lineage>
</organism>